<dbReference type="InterPro" id="IPR012677">
    <property type="entry name" value="Nucleotide-bd_a/b_plait_sf"/>
</dbReference>
<evidence type="ECO:0000256" key="2">
    <source>
        <dbReference type="ARBA" id="ARBA00022884"/>
    </source>
</evidence>
<dbReference type="PROSITE" id="PS50102">
    <property type="entry name" value="RRM"/>
    <property type="match status" value="4"/>
</dbReference>
<feature type="domain" description="RRM" evidence="4">
    <location>
        <begin position="192"/>
        <end position="269"/>
    </location>
</feature>
<dbReference type="Gene3D" id="3.30.70.330">
    <property type="match status" value="4"/>
</dbReference>
<dbReference type="CDD" id="cd12254">
    <property type="entry name" value="RRM_hnRNPH_ESRPs_RBM12_like"/>
    <property type="match status" value="4"/>
</dbReference>
<keyword evidence="2 3" id="KW-0694">RNA-binding</keyword>
<dbReference type="PANTHER" id="PTHR13976">
    <property type="entry name" value="HETEROGENEOUS NUCLEAR RIBONUCLEOPROTEIN-RELATED"/>
    <property type="match status" value="1"/>
</dbReference>
<organism evidence="5 6">
    <name type="scientific">Symbiodinium pilosum</name>
    <name type="common">Dinoflagellate</name>
    <dbReference type="NCBI Taxonomy" id="2952"/>
    <lineage>
        <taxon>Eukaryota</taxon>
        <taxon>Sar</taxon>
        <taxon>Alveolata</taxon>
        <taxon>Dinophyceae</taxon>
        <taxon>Suessiales</taxon>
        <taxon>Symbiodiniaceae</taxon>
        <taxon>Symbiodinium</taxon>
    </lineage>
</organism>
<evidence type="ECO:0000313" key="6">
    <source>
        <dbReference type="Proteomes" id="UP000649617"/>
    </source>
</evidence>
<gene>
    <name evidence="5" type="primary">Grsf1</name>
    <name evidence="5" type="ORF">SPIL2461_LOCUS9954</name>
</gene>
<dbReference type="GO" id="GO:0003723">
    <property type="term" value="F:RNA binding"/>
    <property type="evidence" value="ECO:0007669"/>
    <property type="project" value="UniProtKB-UniRule"/>
</dbReference>
<accession>A0A812QU49</accession>
<comment type="caution">
    <text evidence="5">The sequence shown here is derived from an EMBL/GenBank/DDBJ whole genome shotgun (WGS) entry which is preliminary data.</text>
</comment>
<dbReference type="InterPro" id="IPR035979">
    <property type="entry name" value="RBD_domain_sf"/>
</dbReference>
<feature type="domain" description="RRM" evidence="4">
    <location>
        <begin position="7"/>
        <end position="84"/>
    </location>
</feature>
<dbReference type="InterPro" id="IPR050666">
    <property type="entry name" value="ESRP"/>
</dbReference>
<feature type="domain" description="RRM" evidence="4">
    <location>
        <begin position="325"/>
        <end position="402"/>
    </location>
</feature>
<protein>
    <submittedName>
        <fullName evidence="5">Grsf1 protein</fullName>
    </submittedName>
</protein>
<evidence type="ECO:0000256" key="1">
    <source>
        <dbReference type="ARBA" id="ARBA00022737"/>
    </source>
</evidence>
<evidence type="ECO:0000256" key="3">
    <source>
        <dbReference type="PROSITE-ProRule" id="PRU00176"/>
    </source>
</evidence>
<evidence type="ECO:0000313" key="5">
    <source>
        <dbReference type="EMBL" id="CAE7403443.1"/>
    </source>
</evidence>
<reference evidence="5" key="1">
    <citation type="submission" date="2021-02" db="EMBL/GenBank/DDBJ databases">
        <authorList>
            <person name="Dougan E. K."/>
            <person name="Rhodes N."/>
            <person name="Thang M."/>
            <person name="Chan C."/>
        </authorList>
    </citation>
    <scope>NUCLEOTIDE SEQUENCE</scope>
</reference>
<dbReference type="OrthoDB" id="431068at2759"/>
<evidence type="ECO:0000259" key="4">
    <source>
        <dbReference type="PROSITE" id="PS50102"/>
    </source>
</evidence>
<dbReference type="InterPro" id="IPR000504">
    <property type="entry name" value="RRM_dom"/>
</dbReference>
<proteinExistence type="predicted"/>
<keyword evidence="1" id="KW-0677">Repeat</keyword>
<dbReference type="EMBL" id="CAJNIZ010017825">
    <property type="protein sequence ID" value="CAE7403443.1"/>
    <property type="molecule type" value="Genomic_DNA"/>
</dbReference>
<name>A0A812QU49_SYMPI</name>
<dbReference type="Proteomes" id="UP000649617">
    <property type="component" value="Unassembled WGS sequence"/>
</dbReference>
<dbReference type="SMART" id="SM00360">
    <property type="entry name" value="RRM"/>
    <property type="match status" value="4"/>
</dbReference>
<sequence length="423" mass="46501">MVAAGSNVLRLQGLPFSASRKDLEQFFAGYGLTGKVHLQADAFGQATGIGFVEFLSEGEAMRARADKHMQHMGNRYIELMEARPQDIDMYFAGSRPPTGNVVRCQGLPFSASKKEFEEFFAGFGLTGRFHIQKDPFGYPTGVGLVEFTSQEEAQRAKAEKHMQNMGSRYIELLDAREQDVEHFSGGKPSAASLLRLQGLPFSASKKEIEGFFAGYSLTGKVHIEKDAFGYPTGIGLVEFTSQEEAQRARADKHMQNMGNRYIELLDARPQDVDMFGGGGGGQKGTDSMMEMMALFKAFQSKGGGKGKGGDWGSGGWDKSRAPSGKVLRVQGIPWSTSRQDLEHFFAGYALSGRLHLQVDASGSPAGIAFVEFRSEYEAKRAFNEKNFQHMGTRYIELMEARPQDIEMAFGGWKGGYGARAAPY</sequence>
<dbReference type="Pfam" id="PF00076">
    <property type="entry name" value="RRM_1"/>
    <property type="match status" value="4"/>
</dbReference>
<dbReference type="AlphaFoldDB" id="A0A812QU49"/>
<feature type="domain" description="RRM" evidence="4">
    <location>
        <begin position="100"/>
        <end position="177"/>
    </location>
</feature>
<dbReference type="SUPFAM" id="SSF54928">
    <property type="entry name" value="RNA-binding domain, RBD"/>
    <property type="match status" value="2"/>
</dbReference>
<keyword evidence="6" id="KW-1185">Reference proteome</keyword>